<proteinExistence type="predicted"/>
<reference evidence="3" key="1">
    <citation type="submission" date="2017-07" db="EMBL/GenBank/DDBJ databases">
        <title>Taro Niue Genome Assembly and Annotation.</title>
        <authorList>
            <person name="Atibalentja N."/>
            <person name="Keating K."/>
            <person name="Fields C.J."/>
        </authorList>
    </citation>
    <scope>NUCLEOTIDE SEQUENCE</scope>
    <source>
        <strain evidence="3">Niue_2</strain>
        <tissue evidence="3">Leaf</tissue>
    </source>
</reference>
<evidence type="ECO:0000313" key="3">
    <source>
        <dbReference type="EMBL" id="MQL81497.1"/>
    </source>
</evidence>
<keyword evidence="1" id="KW-0863">Zinc-finger</keyword>
<feature type="domain" description="SWIM-type" evidence="2">
    <location>
        <begin position="35"/>
        <end position="69"/>
    </location>
</feature>
<dbReference type="GO" id="GO:0008270">
    <property type="term" value="F:zinc ion binding"/>
    <property type="evidence" value="ECO:0007669"/>
    <property type="project" value="UniProtKB-KW"/>
</dbReference>
<accession>A0A843UGY9</accession>
<feature type="non-terminal residue" evidence="3">
    <location>
        <position position="1"/>
    </location>
</feature>
<evidence type="ECO:0000259" key="2">
    <source>
        <dbReference type="PROSITE" id="PS50966"/>
    </source>
</evidence>
<dbReference type="PROSITE" id="PS50966">
    <property type="entry name" value="ZF_SWIM"/>
    <property type="match status" value="1"/>
</dbReference>
<organism evidence="3 4">
    <name type="scientific">Colocasia esculenta</name>
    <name type="common">Wild taro</name>
    <name type="synonym">Arum esculentum</name>
    <dbReference type="NCBI Taxonomy" id="4460"/>
    <lineage>
        <taxon>Eukaryota</taxon>
        <taxon>Viridiplantae</taxon>
        <taxon>Streptophyta</taxon>
        <taxon>Embryophyta</taxon>
        <taxon>Tracheophyta</taxon>
        <taxon>Spermatophyta</taxon>
        <taxon>Magnoliopsida</taxon>
        <taxon>Liliopsida</taxon>
        <taxon>Araceae</taxon>
        <taxon>Aroideae</taxon>
        <taxon>Colocasieae</taxon>
        <taxon>Colocasia</taxon>
    </lineage>
</organism>
<dbReference type="EMBL" id="NMUH01000570">
    <property type="protein sequence ID" value="MQL81497.1"/>
    <property type="molecule type" value="Genomic_DNA"/>
</dbReference>
<evidence type="ECO:0000256" key="1">
    <source>
        <dbReference type="PROSITE-ProRule" id="PRU00325"/>
    </source>
</evidence>
<keyword evidence="4" id="KW-1185">Reference proteome</keyword>
<protein>
    <recommendedName>
        <fullName evidence="2">SWIM-type domain-containing protein</fullName>
    </recommendedName>
</protein>
<dbReference type="Proteomes" id="UP000652761">
    <property type="component" value="Unassembled WGS sequence"/>
</dbReference>
<keyword evidence="1" id="KW-0479">Metal-binding</keyword>
<gene>
    <name evidence="3" type="ORF">Taro_013954</name>
</gene>
<dbReference type="InterPro" id="IPR007527">
    <property type="entry name" value="Znf_SWIM"/>
</dbReference>
<keyword evidence="1" id="KW-0862">Zinc</keyword>
<dbReference type="AlphaFoldDB" id="A0A843UGY9"/>
<evidence type="ECO:0000313" key="4">
    <source>
        <dbReference type="Proteomes" id="UP000652761"/>
    </source>
</evidence>
<name>A0A843UGY9_COLES</name>
<comment type="caution">
    <text evidence="3">The sequence shown here is derived from an EMBL/GenBank/DDBJ whole genome shotgun (WGS) entry which is preliminary data.</text>
</comment>
<sequence length="248" mass="26042">MRTSGSLAGVQEVGSLQLVSERGSTEICVRLPCKFRVRVVVGCSCCYVACVASMVARCVHAVVARLALDSLAVVFPSASLLGLSRCFVCHVASLVERCDTCLWLLSAWCWLVVSSGEVLPESFSVGFGGKLLVVVLGLRYAVGLAGAFWQVFPEQYLGGSGGGSPFVASGGGSSQKCSVFVSGHHCVALWFEVCRLVGLRYGEVLPGRILALLVEVLPKAASCGFGCVVPLTVCLAIALARLSRCSFP</sequence>